<name>A0A8H6RPZ9_9PEZI</name>
<organism evidence="1 2">
    <name type="scientific">Pseudocercospora fuligena</name>
    <dbReference type="NCBI Taxonomy" id="685502"/>
    <lineage>
        <taxon>Eukaryota</taxon>
        <taxon>Fungi</taxon>
        <taxon>Dikarya</taxon>
        <taxon>Ascomycota</taxon>
        <taxon>Pezizomycotina</taxon>
        <taxon>Dothideomycetes</taxon>
        <taxon>Dothideomycetidae</taxon>
        <taxon>Mycosphaerellales</taxon>
        <taxon>Mycosphaerellaceae</taxon>
        <taxon>Pseudocercospora</taxon>
    </lineage>
</organism>
<evidence type="ECO:0000313" key="1">
    <source>
        <dbReference type="EMBL" id="KAF7195011.1"/>
    </source>
</evidence>
<reference evidence="1" key="1">
    <citation type="submission" date="2020-04" db="EMBL/GenBank/DDBJ databases">
        <title>Draft genome resource of the tomato pathogen Pseudocercospora fuligena.</title>
        <authorList>
            <person name="Zaccaron A."/>
        </authorList>
    </citation>
    <scope>NUCLEOTIDE SEQUENCE</scope>
    <source>
        <strain evidence="1">PF001</strain>
    </source>
</reference>
<dbReference type="OrthoDB" id="5422905at2759"/>
<proteinExistence type="predicted"/>
<accession>A0A8H6RPZ9</accession>
<protein>
    <submittedName>
        <fullName evidence="1">Uncharacterized protein</fullName>
    </submittedName>
</protein>
<sequence>MTSKQLADIVSNTKDAGEVHKPSNRKPVAFISGPLEVSTAYFDRYYKPRIADAINADHNFVIGPVSGIDALALQCLLDQHVAPPRIRIYMAGFEIASRPKFVEELEAQLGPESIVEAKKEDGSEALTTWDRDAAMTRASDYDILRFRTEREQKAIYGQTWRPRVSNTERNWRRRKGDTGMEDRDIRYIRHVSSGEKRLKPVWSLRRSKVDAQVPDVKECDGSCDSHRDAVLMPLVFGKQAFGFGSDGSRTT</sequence>
<dbReference type="AlphaFoldDB" id="A0A8H6RPZ9"/>
<evidence type="ECO:0000313" key="2">
    <source>
        <dbReference type="Proteomes" id="UP000660729"/>
    </source>
</evidence>
<dbReference type="Proteomes" id="UP000660729">
    <property type="component" value="Unassembled WGS sequence"/>
</dbReference>
<dbReference type="EMBL" id="JABCIY010000044">
    <property type="protein sequence ID" value="KAF7195011.1"/>
    <property type="molecule type" value="Genomic_DNA"/>
</dbReference>
<comment type="caution">
    <text evidence="1">The sequence shown here is derived from an EMBL/GenBank/DDBJ whole genome shotgun (WGS) entry which is preliminary data.</text>
</comment>
<gene>
    <name evidence="1" type="ORF">HII31_03685</name>
</gene>
<keyword evidence="2" id="KW-1185">Reference proteome</keyword>